<keyword evidence="7" id="KW-0812">Transmembrane</keyword>
<keyword evidence="7" id="KW-0472">Membrane</keyword>
<keyword evidence="7" id="KW-1133">Transmembrane helix</keyword>
<dbReference type="Proteomes" id="UP001217089">
    <property type="component" value="Unassembled WGS sequence"/>
</dbReference>
<dbReference type="Gene3D" id="3.40.50.2000">
    <property type="entry name" value="Glycogen Phosphorylase B"/>
    <property type="match status" value="2"/>
</dbReference>
<evidence type="ECO:0000256" key="5">
    <source>
        <dbReference type="ARBA" id="ARBA00022679"/>
    </source>
</evidence>
<evidence type="ECO:0000259" key="9">
    <source>
        <dbReference type="Pfam" id="PF08288"/>
    </source>
</evidence>
<evidence type="ECO:0000256" key="4">
    <source>
        <dbReference type="ARBA" id="ARBA00022676"/>
    </source>
</evidence>
<keyword evidence="3" id="KW-0337">GPI-anchor biosynthesis</keyword>
<dbReference type="CDD" id="cd03796">
    <property type="entry name" value="GT4_PIG-A-like"/>
    <property type="match status" value="1"/>
</dbReference>
<protein>
    <recommendedName>
        <fullName evidence="2">phosphatidylinositol N-acetylglucosaminyltransferase</fullName>
        <ecNumber evidence="2">2.4.1.198</ecNumber>
    </recommendedName>
    <alternativeName>
        <fullName evidence="6">GlcNAc-PI synthesis protein</fullName>
    </alternativeName>
</protein>
<evidence type="ECO:0000259" key="8">
    <source>
        <dbReference type="Pfam" id="PF00534"/>
    </source>
</evidence>
<feature type="transmembrane region" description="Helical" evidence="7">
    <location>
        <begin position="412"/>
        <end position="431"/>
    </location>
</feature>
<feature type="domain" description="PIGA GPI anchor biosynthesis" evidence="9">
    <location>
        <begin position="42"/>
        <end position="131"/>
    </location>
</feature>
<keyword evidence="4" id="KW-0328">Glycosyltransferase</keyword>
<dbReference type="EC" id="2.4.1.198" evidence="2"/>
<organism evidence="10 11">
    <name type="scientific">Tegillarca granosa</name>
    <name type="common">Malaysian cockle</name>
    <name type="synonym">Anadara granosa</name>
    <dbReference type="NCBI Taxonomy" id="220873"/>
    <lineage>
        <taxon>Eukaryota</taxon>
        <taxon>Metazoa</taxon>
        <taxon>Spiralia</taxon>
        <taxon>Lophotrochozoa</taxon>
        <taxon>Mollusca</taxon>
        <taxon>Bivalvia</taxon>
        <taxon>Autobranchia</taxon>
        <taxon>Pteriomorphia</taxon>
        <taxon>Arcoida</taxon>
        <taxon>Arcoidea</taxon>
        <taxon>Arcidae</taxon>
        <taxon>Tegillarca</taxon>
    </lineage>
</organism>
<dbReference type="SUPFAM" id="SSF53756">
    <property type="entry name" value="UDP-Glycosyltransferase/glycogen phosphorylase"/>
    <property type="match status" value="1"/>
</dbReference>
<keyword evidence="5" id="KW-0808">Transferase</keyword>
<comment type="pathway">
    <text evidence="1">Glycolipid biosynthesis; glycosylphosphatidylinositol-anchor biosynthesis.</text>
</comment>
<accession>A0ABQ9FUT2</accession>
<dbReference type="EMBL" id="JARBDR010000141">
    <property type="protein sequence ID" value="KAJ8321018.1"/>
    <property type="molecule type" value="Genomic_DNA"/>
</dbReference>
<dbReference type="InterPro" id="IPR013234">
    <property type="entry name" value="PIGA_GPI_anchor_biosynthesis"/>
</dbReference>
<dbReference type="Pfam" id="PF00534">
    <property type="entry name" value="Glycos_transf_1"/>
    <property type="match status" value="1"/>
</dbReference>
<evidence type="ECO:0000256" key="3">
    <source>
        <dbReference type="ARBA" id="ARBA00022502"/>
    </source>
</evidence>
<evidence type="ECO:0000256" key="1">
    <source>
        <dbReference type="ARBA" id="ARBA00004687"/>
    </source>
</evidence>
<gene>
    <name evidence="10" type="ORF">KUTeg_002605</name>
</gene>
<reference evidence="10 11" key="1">
    <citation type="submission" date="2022-12" db="EMBL/GenBank/DDBJ databases">
        <title>Chromosome-level genome of Tegillarca granosa.</title>
        <authorList>
            <person name="Kim J."/>
        </authorList>
    </citation>
    <scope>NUCLEOTIDE SEQUENCE [LARGE SCALE GENOMIC DNA]</scope>
    <source>
        <strain evidence="10">Teg-2019</strain>
        <tissue evidence="10">Adductor muscle</tissue>
    </source>
</reference>
<feature type="domain" description="Glycosyl transferase family 1" evidence="8">
    <location>
        <begin position="190"/>
        <end position="338"/>
    </location>
</feature>
<evidence type="ECO:0000256" key="6">
    <source>
        <dbReference type="ARBA" id="ARBA00032160"/>
    </source>
</evidence>
<proteinExistence type="predicted"/>
<evidence type="ECO:0000313" key="10">
    <source>
        <dbReference type="EMBL" id="KAJ8321018.1"/>
    </source>
</evidence>
<evidence type="ECO:0000313" key="11">
    <source>
        <dbReference type="Proteomes" id="UP001217089"/>
    </source>
</evidence>
<dbReference type="PANTHER" id="PTHR45871:SF1">
    <property type="entry name" value="PHOSPHATIDYLINOSITOL N-ACETYLGLUCOSAMINYLTRANSFERASE SUBUNIT A"/>
    <property type="match status" value="1"/>
</dbReference>
<comment type="caution">
    <text evidence="10">The sequence shown here is derived from an EMBL/GenBank/DDBJ whole genome shotgun (WGS) entry which is preliminary data.</text>
</comment>
<evidence type="ECO:0000256" key="7">
    <source>
        <dbReference type="SAM" id="Phobius"/>
    </source>
</evidence>
<dbReference type="InterPro" id="IPR039507">
    <property type="entry name" value="PIG-A/GPI3"/>
</dbReference>
<evidence type="ECO:0000256" key="2">
    <source>
        <dbReference type="ARBA" id="ARBA00012420"/>
    </source>
</evidence>
<keyword evidence="11" id="KW-1185">Reference proteome</keyword>
<dbReference type="InterPro" id="IPR001296">
    <property type="entry name" value="Glyco_trans_1"/>
</dbReference>
<name>A0ABQ9FUT2_TEGGR</name>
<sequence>MKNFRNMVSDFFYPNMGGVESHIYQLSQCLLERGHKVVIVTHYYNDRKGVRYMTNGLKVYYLPFKPFYNQCILPTIFTTFPLLRNIFIREDITIVHGHSAFSTLAHEAMFHARTLGLKTVFTDHSLFGFADASSILTNKILQFSLADSNHVICVSHTSKENTVLRASISPSMVSVIPNAVDATMFTPDPSKRTTDKITIVLVSRLVYRKGMDLLASIIPQICQKHKDVQFIIGGDGPKRIILEEVREQYQLHDRVQLIGMVKHSDVRDVLVQGDILLNTSLTEAFCIAIVEAVCCGLQVVSTKVGGVPEVLPPELIYLAEPSVKSLLEELERAISDRRCGRNIDPYVAHNKIRTVYTWRNVAVRTEKVYDLVYQLPTRELAVRIRNMQIDAIFLIDFLHVEYYNCGPLSGKLFVIAAVLNLFLLLVLQLIWPKQTHIILTRKRTI</sequence>
<dbReference type="PANTHER" id="PTHR45871">
    <property type="entry name" value="N-ACETYLGLUCOSAMINYL-PHOSPHATIDYLINOSITOL BIOSYNTHETIC PROTEIN"/>
    <property type="match status" value="1"/>
</dbReference>
<dbReference type="Pfam" id="PF08288">
    <property type="entry name" value="PIGA"/>
    <property type="match status" value="1"/>
</dbReference>